<dbReference type="InterPro" id="IPR052654">
    <property type="entry name" value="CS_Sulfotransferase"/>
</dbReference>
<dbReference type="AlphaFoldDB" id="A0AAN0J0V1"/>
<dbReference type="GeneID" id="109581208"/>
<dbReference type="RefSeq" id="XP_019850669.1">
    <property type="nucleotide sequence ID" value="XM_019995110.1"/>
</dbReference>
<dbReference type="SUPFAM" id="SSF52540">
    <property type="entry name" value="P-loop containing nucleoside triphosphate hydrolases"/>
    <property type="match status" value="1"/>
</dbReference>
<dbReference type="KEGG" id="aqu:109581208"/>
<protein>
    <recommendedName>
        <fullName evidence="3">Sulfotransferase domain-containing protein</fullName>
    </recommendedName>
</protein>
<dbReference type="EnsemblMetazoa" id="XM_019995110.1">
    <property type="protein sequence ID" value="XP_019850669.1"/>
    <property type="gene ID" value="LOC109581208"/>
</dbReference>
<dbReference type="Proteomes" id="UP000007879">
    <property type="component" value="Unassembled WGS sequence"/>
</dbReference>
<organism evidence="1 2">
    <name type="scientific">Amphimedon queenslandica</name>
    <name type="common">Sponge</name>
    <dbReference type="NCBI Taxonomy" id="400682"/>
    <lineage>
        <taxon>Eukaryota</taxon>
        <taxon>Metazoa</taxon>
        <taxon>Porifera</taxon>
        <taxon>Demospongiae</taxon>
        <taxon>Heteroscleromorpha</taxon>
        <taxon>Haplosclerida</taxon>
        <taxon>Niphatidae</taxon>
        <taxon>Amphimedon</taxon>
    </lineage>
</organism>
<evidence type="ECO:0000313" key="2">
    <source>
        <dbReference type="Proteomes" id="UP000007879"/>
    </source>
</evidence>
<evidence type="ECO:0000313" key="1">
    <source>
        <dbReference type="EnsemblMetazoa" id="XP_019850669.1"/>
    </source>
</evidence>
<proteinExistence type="predicted"/>
<dbReference type="PANTHER" id="PTHR15723">
    <property type="entry name" value="CARBOHYDRATE SULFOTRANSFERASE 15"/>
    <property type="match status" value="1"/>
</dbReference>
<reference evidence="1" key="2">
    <citation type="submission" date="2024-06" db="UniProtKB">
        <authorList>
            <consortium name="EnsemblMetazoa"/>
        </authorList>
    </citation>
    <scope>IDENTIFICATION</scope>
</reference>
<reference evidence="2" key="1">
    <citation type="journal article" date="2010" name="Nature">
        <title>The Amphimedon queenslandica genome and the evolution of animal complexity.</title>
        <authorList>
            <person name="Srivastava M."/>
            <person name="Simakov O."/>
            <person name="Chapman J."/>
            <person name="Fahey B."/>
            <person name="Gauthier M.E."/>
            <person name="Mitros T."/>
            <person name="Richards G.S."/>
            <person name="Conaco C."/>
            <person name="Dacre M."/>
            <person name="Hellsten U."/>
            <person name="Larroux C."/>
            <person name="Putnam N.H."/>
            <person name="Stanke M."/>
            <person name="Adamska M."/>
            <person name="Darling A."/>
            <person name="Degnan S.M."/>
            <person name="Oakley T.H."/>
            <person name="Plachetzki D.C."/>
            <person name="Zhai Y."/>
            <person name="Adamski M."/>
            <person name="Calcino A."/>
            <person name="Cummins S.F."/>
            <person name="Goodstein D.M."/>
            <person name="Harris C."/>
            <person name="Jackson D.J."/>
            <person name="Leys S.P."/>
            <person name="Shu S."/>
            <person name="Woodcroft B.J."/>
            <person name="Vervoort M."/>
            <person name="Kosik K.S."/>
            <person name="Manning G."/>
            <person name="Degnan B.M."/>
            <person name="Rokhsar D.S."/>
        </authorList>
    </citation>
    <scope>NUCLEOTIDE SEQUENCE [LARGE SCALE GENOMIC DNA]</scope>
</reference>
<keyword evidence="2" id="KW-1185">Reference proteome</keyword>
<dbReference type="PANTHER" id="PTHR15723:SF0">
    <property type="entry name" value="CARBOHYDRATE SULFOTRANSFERASE 15"/>
    <property type="match status" value="1"/>
</dbReference>
<evidence type="ECO:0008006" key="3">
    <source>
        <dbReference type="Google" id="ProtNLM"/>
    </source>
</evidence>
<sequence length="301" mass="35600">MVRVFRSFRVCLLFFLILTVLLYLQLQVLIKGRGETVPRVRTRHKATLEEEIKGKLQKCFDSLNLSKFVNKGKALEDAISFIKLLKTVLPSPEQSNINSQSICWNISINLMLHSNDTLFGNINSHRIYININSDPSFFDSRQYYAAMLKNVILKHNGVHKKRLCIPRVFLAGFPKSGSTALDRMLTYHPKIEHGLSKEPRWWIPPYLHPNIHSFQPTIEYFVKYVLQQYKPPKAKYWVTNHDWVSKGENSQLSFDYRRDVHLQMSTWTRIKLKIFFKHFNKKLVQLLNDKNHSWSHSWQER</sequence>
<dbReference type="Gene3D" id="3.40.50.300">
    <property type="entry name" value="P-loop containing nucleotide triphosphate hydrolases"/>
    <property type="match status" value="1"/>
</dbReference>
<name>A0AAN0J0V1_AMPQE</name>
<dbReference type="InterPro" id="IPR027417">
    <property type="entry name" value="P-loop_NTPase"/>
</dbReference>
<accession>A0AAN0J0V1</accession>
<dbReference type="GO" id="GO:0019319">
    <property type="term" value="P:hexose biosynthetic process"/>
    <property type="evidence" value="ECO:0007669"/>
    <property type="project" value="TreeGrafter"/>
</dbReference>
<dbReference type="GO" id="GO:0050659">
    <property type="term" value="F:N-acetylgalactosamine 4-sulfate 6-O-sulfotransferase activity"/>
    <property type="evidence" value="ECO:0007669"/>
    <property type="project" value="TreeGrafter"/>
</dbReference>